<evidence type="ECO:0000313" key="2">
    <source>
        <dbReference type="Proteomes" id="UP000320776"/>
    </source>
</evidence>
<dbReference type="OrthoDB" id="9776406at2"/>
<dbReference type="RefSeq" id="WP_144350537.1">
    <property type="nucleotide sequence ID" value="NZ_CP036259.1"/>
</dbReference>
<accession>A0A517DUG2</accession>
<dbReference type="Pfam" id="PF04439">
    <property type="entry name" value="Adenyl_transf"/>
    <property type="match status" value="1"/>
</dbReference>
<keyword evidence="2" id="KW-1185">Reference proteome</keyword>
<dbReference type="InterPro" id="IPR007530">
    <property type="entry name" value="Aminoglycoside_adenylylTfrase"/>
</dbReference>
<dbReference type="Gene3D" id="1.20.120.330">
    <property type="entry name" value="Nucleotidyltransferases domain 2"/>
    <property type="match status" value="1"/>
</dbReference>
<proteinExistence type="predicted"/>
<dbReference type="GO" id="GO:0016779">
    <property type="term" value="F:nucleotidyltransferase activity"/>
    <property type="evidence" value="ECO:0007669"/>
    <property type="project" value="UniProtKB-KW"/>
</dbReference>
<keyword evidence="1" id="KW-0548">Nucleotidyltransferase</keyword>
<protein>
    <submittedName>
        <fullName evidence="1">Aminoglycoside 6-adenylyltransferase</fullName>
        <ecNumber evidence="1">2.7.7.-</ecNumber>
    </submittedName>
</protein>
<dbReference type="Gene3D" id="3.30.460.10">
    <property type="entry name" value="Beta Polymerase, domain 2"/>
    <property type="match status" value="1"/>
</dbReference>
<sequence length="283" mass="32965">MNTNQQLLEAIVSFANINENISALILIGSQARLEKYADQYSDIDLIMVVNNPEYFLSSNEWLEDIGSPHISFIEPTIGGEKEKRVMFDNALDVDFVIISQEHAQNAIQRNEIIGILHNGYKILVNKQNLTIPPLINPPGQSYAVPSEDTFTNLVNDFWYHAVWTTKKFLRQELWSAKFCVDSYMKWKLLWMIEQYEHVKHGQSYNTWYSGRFIDSWVDADIKDRLCKTFAHYENADMISSLFETMDLFRNLAIQVAEGYGFEYPSHADEYATNWVRKKLTNHL</sequence>
<dbReference type="InterPro" id="IPR043519">
    <property type="entry name" value="NT_sf"/>
</dbReference>
<dbReference type="Proteomes" id="UP000320776">
    <property type="component" value="Chromosome"/>
</dbReference>
<dbReference type="AlphaFoldDB" id="A0A517DUG2"/>
<keyword evidence="1" id="KW-0808">Transferase</keyword>
<reference evidence="1 2" key="1">
    <citation type="submission" date="2019-02" db="EMBL/GenBank/DDBJ databases">
        <title>Closed genome of Sporomusa termitida DSM 4440.</title>
        <authorList>
            <person name="Poehlein A."/>
            <person name="Daniel R."/>
        </authorList>
    </citation>
    <scope>NUCLEOTIDE SEQUENCE [LARGE SCALE GENOMIC DNA]</scope>
    <source>
        <strain evidence="1 2">DSM 4440</strain>
    </source>
</reference>
<dbReference type="EMBL" id="CP036259">
    <property type="protein sequence ID" value="QDR80994.1"/>
    <property type="molecule type" value="Genomic_DNA"/>
</dbReference>
<dbReference type="SUPFAM" id="SSF81631">
    <property type="entry name" value="PAP/OAS1 substrate-binding domain"/>
    <property type="match status" value="1"/>
</dbReference>
<gene>
    <name evidence="1" type="primary">aadK</name>
    <name evidence="1" type="ORF">SPTER_23450</name>
</gene>
<dbReference type="EC" id="2.7.7.-" evidence="1"/>
<dbReference type="CDD" id="cd05403">
    <property type="entry name" value="NT_KNTase_like"/>
    <property type="match status" value="1"/>
</dbReference>
<name>A0A517DUG2_9FIRM</name>
<evidence type="ECO:0000313" key="1">
    <source>
        <dbReference type="EMBL" id="QDR80994.1"/>
    </source>
</evidence>
<dbReference type="SUPFAM" id="SSF81301">
    <property type="entry name" value="Nucleotidyltransferase"/>
    <property type="match status" value="1"/>
</dbReference>
<organism evidence="1 2">
    <name type="scientific">Sporomusa termitida</name>
    <dbReference type="NCBI Taxonomy" id="2377"/>
    <lineage>
        <taxon>Bacteria</taxon>
        <taxon>Bacillati</taxon>
        <taxon>Bacillota</taxon>
        <taxon>Negativicutes</taxon>
        <taxon>Selenomonadales</taxon>
        <taxon>Sporomusaceae</taxon>
        <taxon>Sporomusa</taxon>
    </lineage>
</organism>
<dbReference type="KEGG" id="sted:SPTER_23450"/>